<evidence type="ECO:0008006" key="3">
    <source>
        <dbReference type="Google" id="ProtNLM"/>
    </source>
</evidence>
<organism evidence="1 2">
    <name type="scientific">Trifolium subterraneum</name>
    <name type="common">Subterranean clover</name>
    <dbReference type="NCBI Taxonomy" id="3900"/>
    <lineage>
        <taxon>Eukaryota</taxon>
        <taxon>Viridiplantae</taxon>
        <taxon>Streptophyta</taxon>
        <taxon>Embryophyta</taxon>
        <taxon>Tracheophyta</taxon>
        <taxon>Spermatophyta</taxon>
        <taxon>Magnoliopsida</taxon>
        <taxon>eudicotyledons</taxon>
        <taxon>Gunneridae</taxon>
        <taxon>Pentapetalae</taxon>
        <taxon>rosids</taxon>
        <taxon>fabids</taxon>
        <taxon>Fabales</taxon>
        <taxon>Fabaceae</taxon>
        <taxon>Papilionoideae</taxon>
        <taxon>50 kb inversion clade</taxon>
        <taxon>NPAAA clade</taxon>
        <taxon>Hologalegina</taxon>
        <taxon>IRL clade</taxon>
        <taxon>Trifolieae</taxon>
        <taxon>Trifolium</taxon>
    </lineage>
</organism>
<dbReference type="Proteomes" id="UP000242715">
    <property type="component" value="Unassembled WGS sequence"/>
</dbReference>
<gene>
    <name evidence="1" type="ORF">TSUD_218780</name>
</gene>
<keyword evidence="2" id="KW-1185">Reference proteome</keyword>
<name>A0A2Z6NQC4_TRISU</name>
<dbReference type="PANTHER" id="PTHR36617:SF5">
    <property type="entry name" value="OS05G0421675 PROTEIN"/>
    <property type="match status" value="1"/>
</dbReference>
<evidence type="ECO:0000313" key="1">
    <source>
        <dbReference type="EMBL" id="GAU32127.1"/>
    </source>
</evidence>
<protein>
    <recommendedName>
        <fullName evidence="3">Reverse transcriptase zinc-binding domain-containing protein</fullName>
    </recommendedName>
</protein>
<evidence type="ECO:0000313" key="2">
    <source>
        <dbReference type="Proteomes" id="UP000242715"/>
    </source>
</evidence>
<accession>A0A2Z6NQC4</accession>
<reference evidence="2" key="1">
    <citation type="journal article" date="2017" name="Front. Plant Sci.">
        <title>Climate Clever Clovers: New Paradigm to Reduce the Environmental Footprint of Ruminants by Breeding Low Methanogenic Forages Utilizing Haplotype Variation.</title>
        <authorList>
            <person name="Kaur P."/>
            <person name="Appels R."/>
            <person name="Bayer P.E."/>
            <person name="Keeble-Gagnere G."/>
            <person name="Wang J."/>
            <person name="Hirakawa H."/>
            <person name="Shirasawa K."/>
            <person name="Vercoe P."/>
            <person name="Stefanova K."/>
            <person name="Durmic Z."/>
            <person name="Nichols P."/>
            <person name="Revell C."/>
            <person name="Isobe S.N."/>
            <person name="Edwards D."/>
            <person name="Erskine W."/>
        </authorList>
    </citation>
    <scope>NUCLEOTIDE SEQUENCE [LARGE SCALE GENOMIC DNA]</scope>
    <source>
        <strain evidence="2">cv. Daliak</strain>
    </source>
</reference>
<dbReference type="EMBL" id="DF973484">
    <property type="protein sequence ID" value="GAU32127.1"/>
    <property type="molecule type" value="Genomic_DNA"/>
</dbReference>
<sequence length="196" mass="22215">MLVDRGGMWYRLLAAGYGEVGGGGRRGSAWWREVSRIQDGEGAIGRAWFEESIERRVRNGVDTLFWSDPWLGGVPLNTRYRRLFDLATNQSISAADMCQLRWKEGGAGWQWRRQLWVWEAELLEECTSLLYDMVLQTNSTDSWIWRHDIGGGYSVRGAYSLLTTLEDVTTVGVSALIWHKQVPLESIGLGLEATSQ</sequence>
<dbReference type="PANTHER" id="PTHR36617">
    <property type="entry name" value="PROTEIN, PUTATIVE-RELATED"/>
    <property type="match status" value="1"/>
</dbReference>
<proteinExistence type="predicted"/>
<dbReference type="AlphaFoldDB" id="A0A2Z6NQC4"/>